<dbReference type="GO" id="GO:0006357">
    <property type="term" value="P:regulation of transcription by RNA polymerase II"/>
    <property type="evidence" value="ECO:0007669"/>
    <property type="project" value="TreeGrafter"/>
</dbReference>
<dbReference type="InterPro" id="IPR017884">
    <property type="entry name" value="SANT_dom"/>
</dbReference>
<dbReference type="Gene3D" id="1.10.10.60">
    <property type="entry name" value="Homeodomain-like"/>
    <property type="match status" value="2"/>
</dbReference>
<evidence type="ECO:0000259" key="2">
    <source>
        <dbReference type="PROSITE" id="PS50090"/>
    </source>
</evidence>
<dbReference type="InterPro" id="IPR001005">
    <property type="entry name" value="SANT/Myb"/>
</dbReference>
<organism evidence="4 5">
    <name type="scientific">Hydnum rufescens UP504</name>
    <dbReference type="NCBI Taxonomy" id="1448309"/>
    <lineage>
        <taxon>Eukaryota</taxon>
        <taxon>Fungi</taxon>
        <taxon>Dikarya</taxon>
        <taxon>Basidiomycota</taxon>
        <taxon>Agaricomycotina</taxon>
        <taxon>Agaricomycetes</taxon>
        <taxon>Cantharellales</taxon>
        <taxon>Hydnaceae</taxon>
        <taxon>Hydnum</taxon>
    </lineage>
</organism>
<evidence type="ECO:0008006" key="6">
    <source>
        <dbReference type="Google" id="ProtNLM"/>
    </source>
</evidence>
<dbReference type="Proteomes" id="UP000886523">
    <property type="component" value="Unassembled WGS sequence"/>
</dbReference>
<feature type="compositionally biased region" description="Basic and acidic residues" evidence="1">
    <location>
        <begin position="537"/>
        <end position="549"/>
    </location>
</feature>
<proteinExistence type="predicted"/>
<dbReference type="SMART" id="SM00717">
    <property type="entry name" value="SANT"/>
    <property type="match status" value="2"/>
</dbReference>
<feature type="region of interest" description="Disordered" evidence="1">
    <location>
        <begin position="67"/>
        <end position="143"/>
    </location>
</feature>
<dbReference type="AlphaFoldDB" id="A0A9P6AY64"/>
<dbReference type="EMBL" id="MU128980">
    <property type="protein sequence ID" value="KAF9512941.1"/>
    <property type="molecule type" value="Genomic_DNA"/>
</dbReference>
<feature type="domain" description="SANT" evidence="3">
    <location>
        <begin position="353"/>
        <end position="404"/>
    </location>
</feature>
<dbReference type="OrthoDB" id="10258692at2759"/>
<sequence length="640" mass="71030">MDHYDAKASESTSQFKPSDEEPFPFVISQELKPLDGFSDTLRGIHEAASLGESDIIDAILSENHHLTHPFDTNASGHTDNHGTDAVVNGTRSPQKRSEMPIEDPRHVSILEPHETHGSRPVRSPQVPATPRLPADERFLLPPMDGETKTFTDALRKATYHLGPIMPIVDSILIWNTRLNSEPENRSGTSPEALIAEVDSTEIREEDGKVVRSIQTKLSAQFSRDRVELETKNQTLRDEYRGFLDSWDLHRQRLDRLEAVRNRKQNLLGGEDGNGRNRRGTISLGDAARSDLELDQIMASLVNEDLTNPDILARRNVAVIPDMLSVTDPRALECQYDDLNGLVSDPVAYADSVHQAGEWTPAEREIFIRAYMATPKQFGRISEQLPHKSSEQCVLFYYLNKKEINFKGLLSKQGGGRGRRRGRRAGKQKGNALLTDLRQPHADDEDLSINDSSPAPGTPVSDSEAGPSRPRLSLRESTRTATKRRASRAASYDPDSGSDEDGQRSPSSNGRDKNGGDYEDNETRESSDAPHKSRKRLKAEDSSTAKDAVSRPRPRGGKGPSGKGSTTHWTLSDKAIFMRLLPIHGKNWAVIAEDLPDKTPVQVRNYFQNHSVELGLPAIAARAEKPPRGAGNPNKVRFFAK</sequence>
<dbReference type="SUPFAM" id="SSF46689">
    <property type="entry name" value="Homeodomain-like"/>
    <property type="match status" value="2"/>
</dbReference>
<reference evidence="4" key="1">
    <citation type="journal article" date="2020" name="Nat. Commun.">
        <title>Large-scale genome sequencing of mycorrhizal fungi provides insights into the early evolution of symbiotic traits.</title>
        <authorList>
            <person name="Miyauchi S."/>
            <person name="Kiss E."/>
            <person name="Kuo A."/>
            <person name="Drula E."/>
            <person name="Kohler A."/>
            <person name="Sanchez-Garcia M."/>
            <person name="Morin E."/>
            <person name="Andreopoulos B."/>
            <person name="Barry K.W."/>
            <person name="Bonito G."/>
            <person name="Buee M."/>
            <person name="Carver A."/>
            <person name="Chen C."/>
            <person name="Cichocki N."/>
            <person name="Clum A."/>
            <person name="Culley D."/>
            <person name="Crous P.W."/>
            <person name="Fauchery L."/>
            <person name="Girlanda M."/>
            <person name="Hayes R.D."/>
            <person name="Keri Z."/>
            <person name="LaButti K."/>
            <person name="Lipzen A."/>
            <person name="Lombard V."/>
            <person name="Magnuson J."/>
            <person name="Maillard F."/>
            <person name="Murat C."/>
            <person name="Nolan M."/>
            <person name="Ohm R.A."/>
            <person name="Pangilinan J."/>
            <person name="Pereira M.F."/>
            <person name="Perotto S."/>
            <person name="Peter M."/>
            <person name="Pfister S."/>
            <person name="Riley R."/>
            <person name="Sitrit Y."/>
            <person name="Stielow J.B."/>
            <person name="Szollosi G."/>
            <person name="Zifcakova L."/>
            <person name="Stursova M."/>
            <person name="Spatafora J.W."/>
            <person name="Tedersoo L."/>
            <person name="Vaario L.M."/>
            <person name="Yamada A."/>
            <person name="Yan M."/>
            <person name="Wang P."/>
            <person name="Xu J."/>
            <person name="Bruns T."/>
            <person name="Baldrian P."/>
            <person name="Vilgalys R."/>
            <person name="Dunand C."/>
            <person name="Henrissat B."/>
            <person name="Grigoriev I.V."/>
            <person name="Hibbett D."/>
            <person name="Nagy L.G."/>
            <person name="Martin F.M."/>
        </authorList>
    </citation>
    <scope>NUCLEOTIDE SEQUENCE</scope>
    <source>
        <strain evidence="4">UP504</strain>
    </source>
</reference>
<feature type="domain" description="Myb-like" evidence="2">
    <location>
        <begin position="568"/>
        <end position="610"/>
    </location>
</feature>
<evidence type="ECO:0000313" key="5">
    <source>
        <dbReference type="Proteomes" id="UP000886523"/>
    </source>
</evidence>
<dbReference type="InterPro" id="IPR051571">
    <property type="entry name" value="N-CoR_corepressor"/>
</dbReference>
<dbReference type="PROSITE" id="PS50090">
    <property type="entry name" value="MYB_LIKE"/>
    <property type="match status" value="1"/>
</dbReference>
<feature type="region of interest" description="Disordered" evidence="1">
    <location>
        <begin position="408"/>
        <end position="567"/>
    </location>
</feature>
<evidence type="ECO:0000259" key="3">
    <source>
        <dbReference type="PROSITE" id="PS51293"/>
    </source>
</evidence>
<dbReference type="GO" id="GO:0034967">
    <property type="term" value="C:Set3 complex"/>
    <property type="evidence" value="ECO:0007669"/>
    <property type="project" value="TreeGrafter"/>
</dbReference>
<dbReference type="PANTHER" id="PTHR13992:SF39">
    <property type="entry name" value="SMRTER, ISOFORM G"/>
    <property type="match status" value="1"/>
</dbReference>
<protein>
    <recommendedName>
        <fullName evidence="6">SANT domain-containing protein</fullName>
    </recommendedName>
</protein>
<feature type="compositionally biased region" description="Basic and acidic residues" evidence="1">
    <location>
        <begin position="509"/>
        <end position="530"/>
    </location>
</feature>
<dbReference type="Pfam" id="PF00249">
    <property type="entry name" value="Myb_DNA-binding"/>
    <property type="match status" value="2"/>
</dbReference>
<feature type="compositionally biased region" description="Basic and acidic residues" evidence="1">
    <location>
        <begin position="95"/>
        <end position="117"/>
    </location>
</feature>
<dbReference type="PROSITE" id="PS51293">
    <property type="entry name" value="SANT"/>
    <property type="match status" value="1"/>
</dbReference>
<feature type="region of interest" description="Disordered" evidence="1">
    <location>
        <begin position="1"/>
        <end position="23"/>
    </location>
</feature>
<gene>
    <name evidence="4" type="ORF">BS47DRAFT_1027150</name>
</gene>
<dbReference type="PANTHER" id="PTHR13992">
    <property type="entry name" value="NUCLEAR RECEPTOR CO-REPRESSOR RELATED NCOR"/>
    <property type="match status" value="1"/>
</dbReference>
<dbReference type="InterPro" id="IPR009057">
    <property type="entry name" value="Homeodomain-like_sf"/>
</dbReference>
<evidence type="ECO:0000256" key="1">
    <source>
        <dbReference type="SAM" id="MobiDB-lite"/>
    </source>
</evidence>
<dbReference type="CDD" id="cd00167">
    <property type="entry name" value="SANT"/>
    <property type="match status" value="2"/>
</dbReference>
<evidence type="ECO:0000313" key="4">
    <source>
        <dbReference type="EMBL" id="KAF9512941.1"/>
    </source>
</evidence>
<keyword evidence="5" id="KW-1185">Reference proteome</keyword>
<accession>A0A9P6AY64</accession>
<comment type="caution">
    <text evidence="4">The sequence shown here is derived from an EMBL/GenBank/DDBJ whole genome shotgun (WGS) entry which is preliminary data.</text>
</comment>
<name>A0A9P6AY64_9AGAM</name>
<feature type="compositionally biased region" description="Basic residues" evidence="1">
    <location>
        <begin position="416"/>
        <end position="426"/>
    </location>
</feature>